<protein>
    <recommendedName>
        <fullName evidence="3 8">Glutamyl-tRNA reductase</fullName>
        <shortName evidence="8">GluTR</shortName>
        <ecNumber evidence="3 8">1.2.1.70</ecNumber>
    </recommendedName>
</protein>
<comment type="catalytic activity">
    <reaction evidence="7 8 9">
        <text>(S)-4-amino-5-oxopentanoate + tRNA(Glu) + NADP(+) = L-glutamyl-tRNA(Glu) + NADPH + H(+)</text>
        <dbReference type="Rhea" id="RHEA:12344"/>
        <dbReference type="Rhea" id="RHEA-COMP:9663"/>
        <dbReference type="Rhea" id="RHEA-COMP:9680"/>
        <dbReference type="ChEBI" id="CHEBI:15378"/>
        <dbReference type="ChEBI" id="CHEBI:57501"/>
        <dbReference type="ChEBI" id="CHEBI:57783"/>
        <dbReference type="ChEBI" id="CHEBI:58349"/>
        <dbReference type="ChEBI" id="CHEBI:78442"/>
        <dbReference type="ChEBI" id="CHEBI:78520"/>
        <dbReference type="EC" id="1.2.1.70"/>
    </reaction>
</comment>
<evidence type="ECO:0000256" key="2">
    <source>
        <dbReference type="ARBA" id="ARBA00005916"/>
    </source>
</evidence>
<dbReference type="InterPro" id="IPR015895">
    <property type="entry name" value="4pyrrol_synth_GluRdtase_N"/>
</dbReference>
<proteinExistence type="inferred from homology"/>
<evidence type="ECO:0000256" key="6">
    <source>
        <dbReference type="ARBA" id="ARBA00023244"/>
    </source>
</evidence>
<dbReference type="SUPFAM" id="SSF51735">
    <property type="entry name" value="NAD(P)-binding Rossmann-fold domains"/>
    <property type="match status" value="1"/>
</dbReference>
<comment type="domain">
    <text evidence="8">Possesses an unusual extended V-shaped dimeric structure with each monomer consisting of three distinct domains arranged along a curved 'spinal' alpha-helix. The N-terminal catalytic domain specifically recognizes the glutamate moiety of the substrate. The second domain is the NADPH-binding domain, and the third C-terminal domain is responsible for dimerization.</text>
</comment>
<keyword evidence="4 8" id="KW-0521">NADP</keyword>
<accession>A0ABS2RHA3</accession>
<feature type="binding site" evidence="8">
    <location>
        <position position="120"/>
    </location>
    <ligand>
        <name>substrate</name>
    </ligand>
</feature>
<evidence type="ECO:0000259" key="11">
    <source>
        <dbReference type="Pfam" id="PF01488"/>
    </source>
</evidence>
<dbReference type="InterPro" id="IPR006151">
    <property type="entry name" value="Shikm_DH/Glu-tRNA_Rdtase"/>
</dbReference>
<comment type="miscellaneous">
    <text evidence="8">During catalysis, the active site Cys acts as a nucleophile attacking the alpha-carbonyl group of tRNA-bound glutamate with the formation of a thioester intermediate between enzyme and glutamate, and the concomitant release of tRNA(Glu). The thioester intermediate is finally reduced by direct hydride transfer from NADPH, to form the product GSA.</text>
</comment>
<dbReference type="PANTHER" id="PTHR43013">
    <property type="entry name" value="GLUTAMYL-TRNA REDUCTASE"/>
    <property type="match status" value="1"/>
</dbReference>
<dbReference type="Proteomes" id="UP000704762">
    <property type="component" value="Unassembled WGS sequence"/>
</dbReference>
<evidence type="ECO:0000256" key="4">
    <source>
        <dbReference type="ARBA" id="ARBA00022857"/>
    </source>
</evidence>
<keyword evidence="14" id="KW-1185">Reference proteome</keyword>
<feature type="site" description="Important for activity" evidence="8">
    <location>
        <position position="99"/>
    </location>
</feature>
<keyword evidence="6 8" id="KW-0627">Porphyrin biosynthesis</keyword>
<comment type="pathway">
    <text evidence="1 8 9">Porphyrin-containing compound metabolism; protoporphyrin-IX biosynthesis; 5-aminolevulinate from L-glutamyl-tRNA(Glu): step 1/2.</text>
</comment>
<dbReference type="NCBIfam" id="TIGR01035">
    <property type="entry name" value="hemA"/>
    <property type="match status" value="1"/>
</dbReference>
<dbReference type="Gene3D" id="3.40.50.720">
    <property type="entry name" value="NAD(P)-binding Rossmann-like Domain"/>
    <property type="match status" value="1"/>
</dbReference>
<evidence type="ECO:0000256" key="3">
    <source>
        <dbReference type="ARBA" id="ARBA00012970"/>
    </source>
</evidence>
<reference evidence="13 14" key="1">
    <citation type="submission" date="2021-01" db="EMBL/GenBank/DDBJ databases">
        <title>Sequencing the genomes of 1000 actinobacteria strains.</title>
        <authorList>
            <person name="Klenk H.-P."/>
        </authorList>
    </citation>
    <scope>NUCLEOTIDE SEQUENCE [LARGE SCALE GENOMIC DNA]</scope>
    <source>
        <strain evidence="13 14">DSM 18662</strain>
    </source>
</reference>
<dbReference type="PIRSF" id="PIRSF000445">
    <property type="entry name" value="4pyrrol_synth_GluRdtase"/>
    <property type="match status" value="1"/>
</dbReference>
<dbReference type="RefSeq" id="WP_204916934.1">
    <property type="nucleotide sequence ID" value="NZ_BAAAQP010000008.1"/>
</dbReference>
<feature type="binding site" evidence="8">
    <location>
        <begin position="49"/>
        <end position="52"/>
    </location>
    <ligand>
        <name>substrate</name>
    </ligand>
</feature>
<dbReference type="InterPro" id="IPR036343">
    <property type="entry name" value="GluRdtase_N_sf"/>
</dbReference>
<dbReference type="SUPFAM" id="SSF69075">
    <property type="entry name" value="Glutamyl tRNA-reductase dimerization domain"/>
    <property type="match status" value="1"/>
</dbReference>
<evidence type="ECO:0000256" key="1">
    <source>
        <dbReference type="ARBA" id="ARBA00005059"/>
    </source>
</evidence>
<feature type="binding site" evidence="8">
    <location>
        <begin position="114"/>
        <end position="116"/>
    </location>
    <ligand>
        <name>substrate</name>
    </ligand>
</feature>
<dbReference type="EMBL" id="JAFBCF010000001">
    <property type="protein sequence ID" value="MBM7798384.1"/>
    <property type="molecule type" value="Genomic_DNA"/>
</dbReference>
<feature type="domain" description="Tetrapyrrole biosynthesis glutamyl-tRNA reductase dimerisation" evidence="10">
    <location>
        <begin position="311"/>
        <end position="409"/>
    </location>
</feature>
<feature type="domain" description="Quinate/shikimate 5-dehydrogenase/glutamyl-tRNA reductase" evidence="11">
    <location>
        <begin position="176"/>
        <end position="294"/>
    </location>
</feature>
<dbReference type="InterPro" id="IPR036453">
    <property type="entry name" value="GluRdtase_dimer_dom_sf"/>
</dbReference>
<comment type="subunit">
    <text evidence="8">Homodimer.</text>
</comment>
<dbReference type="PANTHER" id="PTHR43013:SF1">
    <property type="entry name" value="GLUTAMYL-TRNA REDUCTASE"/>
    <property type="match status" value="1"/>
</dbReference>
<evidence type="ECO:0000259" key="10">
    <source>
        <dbReference type="Pfam" id="PF00745"/>
    </source>
</evidence>
<dbReference type="NCBIfam" id="NF000744">
    <property type="entry name" value="PRK00045.1-3"/>
    <property type="match status" value="1"/>
</dbReference>
<feature type="binding site" evidence="8">
    <location>
        <position position="109"/>
    </location>
    <ligand>
        <name>substrate</name>
    </ligand>
</feature>
<feature type="domain" description="Glutamyl-tRNA reductase N-terminal" evidence="12">
    <location>
        <begin position="6"/>
        <end position="156"/>
    </location>
</feature>
<dbReference type="Pfam" id="PF00745">
    <property type="entry name" value="GlutR_dimer"/>
    <property type="match status" value="1"/>
</dbReference>
<evidence type="ECO:0000256" key="5">
    <source>
        <dbReference type="ARBA" id="ARBA00023002"/>
    </source>
</evidence>
<comment type="function">
    <text evidence="8">Catalyzes the NADPH-dependent reduction of glutamyl-tRNA(Glu) to glutamate 1-semialdehyde (GSA).</text>
</comment>
<evidence type="ECO:0000256" key="7">
    <source>
        <dbReference type="ARBA" id="ARBA00047464"/>
    </source>
</evidence>
<evidence type="ECO:0000313" key="13">
    <source>
        <dbReference type="EMBL" id="MBM7798384.1"/>
    </source>
</evidence>
<gene>
    <name evidence="8" type="primary">hemA</name>
    <name evidence="13" type="ORF">JOE57_001305</name>
</gene>
<dbReference type="HAMAP" id="MF_00087">
    <property type="entry name" value="Glu_tRNA_reductase"/>
    <property type="match status" value="1"/>
</dbReference>
<evidence type="ECO:0000259" key="12">
    <source>
        <dbReference type="Pfam" id="PF05201"/>
    </source>
</evidence>
<organism evidence="13 14">
    <name type="scientific">Microlunatus panaciterrae</name>
    <dbReference type="NCBI Taxonomy" id="400768"/>
    <lineage>
        <taxon>Bacteria</taxon>
        <taxon>Bacillati</taxon>
        <taxon>Actinomycetota</taxon>
        <taxon>Actinomycetes</taxon>
        <taxon>Propionibacteriales</taxon>
        <taxon>Propionibacteriaceae</taxon>
        <taxon>Microlunatus</taxon>
    </lineage>
</organism>
<dbReference type="GO" id="GO:0008883">
    <property type="term" value="F:glutamyl-tRNA reductase activity"/>
    <property type="evidence" value="ECO:0007669"/>
    <property type="project" value="UniProtKB-EC"/>
</dbReference>
<dbReference type="SUPFAM" id="SSF69742">
    <property type="entry name" value="Glutamyl tRNA-reductase catalytic, N-terminal domain"/>
    <property type="match status" value="1"/>
</dbReference>
<evidence type="ECO:0000256" key="9">
    <source>
        <dbReference type="RuleBase" id="RU000584"/>
    </source>
</evidence>
<comment type="caution">
    <text evidence="13">The sequence shown here is derived from an EMBL/GenBank/DDBJ whole genome shotgun (WGS) entry which is preliminary data.</text>
</comment>
<sequence length="424" mass="44422">MSILVVSVSHKTASMEMLAQVAMDTAGTAKLTDDLIRSEHVDEVVVLSTCNRTEIYSSVSRFHGGLDDVIASFAAFTGIDVEDLRSRCAVYFDEGAVAHTFGVAAGLDSMVVGESQILGQVRAALTHSQQLGTVGTVLNSLFQQGIRVGKRIHTETAIGSSGRSLVTAALDLLTHDHGPLAGRRVVVVGAGSMASLAARCAAAEGAAVTCVNRTLVKAQRLAGAIGGRALPMTQLSSALAEADVVVACTGARDVILTPGLMAGTSAAAVIDLALPADADPRIAELGISVINLERLLDAEYDSATAAEVAAARELLRTEVTDFLGLRRAAQVAPTVIALRSMASEVVAAEMARLDARLPGLGDREREEFHRSVRRVVDKLLHQPTVRVQEFAADPEAVDYAAALRELFALDPQAVAAVMSPEVRA</sequence>
<keyword evidence="5 8" id="KW-0560">Oxidoreductase</keyword>
<dbReference type="Pfam" id="PF01488">
    <property type="entry name" value="Shikimate_DH"/>
    <property type="match status" value="1"/>
</dbReference>
<dbReference type="EC" id="1.2.1.70" evidence="3 8"/>
<feature type="binding site" evidence="8">
    <location>
        <begin position="189"/>
        <end position="194"/>
    </location>
    <ligand>
        <name>NADP(+)</name>
        <dbReference type="ChEBI" id="CHEBI:58349"/>
    </ligand>
</feature>
<name>A0ABS2RHA3_9ACTN</name>
<dbReference type="InterPro" id="IPR036291">
    <property type="entry name" value="NAD(P)-bd_dom_sf"/>
</dbReference>
<dbReference type="Gene3D" id="3.30.460.30">
    <property type="entry name" value="Glutamyl-tRNA reductase, N-terminal domain"/>
    <property type="match status" value="1"/>
</dbReference>
<dbReference type="InterPro" id="IPR000343">
    <property type="entry name" value="4pyrrol_synth_GluRdtase"/>
</dbReference>
<evidence type="ECO:0000313" key="14">
    <source>
        <dbReference type="Proteomes" id="UP000704762"/>
    </source>
</evidence>
<dbReference type="InterPro" id="IPR015896">
    <property type="entry name" value="4pyrrol_synth_GluRdtase_dimer"/>
</dbReference>
<comment type="similarity">
    <text evidence="2 8 9">Belongs to the glutamyl-tRNA reductase family.</text>
</comment>
<dbReference type="Pfam" id="PF05201">
    <property type="entry name" value="GlutR_N"/>
    <property type="match status" value="1"/>
</dbReference>
<feature type="active site" description="Nucleophile" evidence="8">
    <location>
        <position position="50"/>
    </location>
</feature>
<evidence type="ECO:0000256" key="8">
    <source>
        <dbReference type="HAMAP-Rule" id="MF_00087"/>
    </source>
</evidence>